<keyword evidence="4" id="KW-0238">DNA-binding</keyword>
<dbReference type="InterPro" id="IPR013324">
    <property type="entry name" value="RNA_pol_sigma_r3/r4-like"/>
</dbReference>
<organism evidence="9 10">
    <name type="scientific">Rhodococcus opacus</name>
    <name type="common">Nocardia opaca</name>
    <dbReference type="NCBI Taxonomy" id="37919"/>
    <lineage>
        <taxon>Bacteria</taxon>
        <taxon>Bacillati</taxon>
        <taxon>Actinomycetota</taxon>
        <taxon>Actinomycetes</taxon>
        <taxon>Mycobacteriales</taxon>
        <taxon>Nocardiaceae</taxon>
        <taxon>Rhodococcus</taxon>
    </lineage>
</organism>
<dbReference type="RefSeq" id="WP_037236001.1">
    <property type="nucleotide sequence ID" value="NZ_CP008947.1"/>
</dbReference>
<feature type="domain" description="RNA polymerase sigma-70 region 2" evidence="7">
    <location>
        <begin position="48"/>
        <end position="108"/>
    </location>
</feature>
<dbReference type="InterPro" id="IPR039425">
    <property type="entry name" value="RNA_pol_sigma-70-like"/>
</dbReference>
<dbReference type="InterPro" id="IPR013249">
    <property type="entry name" value="RNA_pol_sigma70_r4_t2"/>
</dbReference>
<dbReference type="Gene3D" id="1.10.10.10">
    <property type="entry name" value="Winged helix-like DNA-binding domain superfamily/Winged helix DNA-binding domain"/>
    <property type="match status" value="1"/>
</dbReference>
<evidence type="ECO:0000256" key="1">
    <source>
        <dbReference type="ARBA" id="ARBA00010641"/>
    </source>
</evidence>
<dbReference type="InterPro" id="IPR007627">
    <property type="entry name" value="RNA_pol_sigma70_r2"/>
</dbReference>
<dbReference type="Gene3D" id="1.10.1740.10">
    <property type="match status" value="1"/>
</dbReference>
<evidence type="ECO:0000313" key="9">
    <source>
        <dbReference type="EMBL" id="AII07261.1"/>
    </source>
</evidence>
<feature type="domain" description="RNA polymerase sigma factor 70 region 4 type 2" evidence="8">
    <location>
        <begin position="173"/>
        <end position="220"/>
    </location>
</feature>
<dbReference type="InterPro" id="IPR014284">
    <property type="entry name" value="RNA_pol_sigma-70_dom"/>
</dbReference>
<accession>A0A076EN92</accession>
<feature type="region of interest" description="Disordered" evidence="6">
    <location>
        <begin position="1"/>
        <end position="23"/>
    </location>
</feature>
<name>A0A076EN92_RHOOP</name>
<keyword evidence="2" id="KW-0805">Transcription regulation</keyword>
<dbReference type="PANTHER" id="PTHR43133:SF8">
    <property type="entry name" value="RNA POLYMERASE SIGMA FACTOR HI_1459-RELATED"/>
    <property type="match status" value="1"/>
</dbReference>
<evidence type="ECO:0000256" key="4">
    <source>
        <dbReference type="ARBA" id="ARBA00023125"/>
    </source>
</evidence>
<feature type="region of interest" description="Disordered" evidence="6">
    <location>
        <begin position="139"/>
        <end position="158"/>
    </location>
</feature>
<dbReference type="SUPFAM" id="SSF88946">
    <property type="entry name" value="Sigma2 domain of RNA polymerase sigma factors"/>
    <property type="match status" value="1"/>
</dbReference>
<comment type="similarity">
    <text evidence="1">Belongs to the sigma-70 factor family. ECF subfamily.</text>
</comment>
<dbReference type="GO" id="GO:0003677">
    <property type="term" value="F:DNA binding"/>
    <property type="evidence" value="ECO:0007669"/>
    <property type="project" value="UniProtKB-KW"/>
</dbReference>
<proteinExistence type="inferred from homology"/>
<dbReference type="GO" id="GO:0006352">
    <property type="term" value="P:DNA-templated transcription initiation"/>
    <property type="evidence" value="ECO:0007669"/>
    <property type="project" value="InterPro"/>
</dbReference>
<evidence type="ECO:0000256" key="6">
    <source>
        <dbReference type="SAM" id="MobiDB-lite"/>
    </source>
</evidence>
<sequence>MSSGRLTRPRFRSASITEEERMTEIDTSHEQCLVDSLRARDESAFAELVDLHTPMMLRVARGYVASTEVAEDVVQETWIAVLQGIDRFEGRSTLRTWLFRILVNIAKKRGVRDRHDFDAALAAYTGSAAVDPARFLPASSPEDPHHWATPPTSWPETPEGSVLGAEVLDVAGRELEHLPDRQRIVVVLRDVLGYDADEVSAMLSITPANQRVLLHRGRAHVRQALEDYLGTGA</sequence>
<dbReference type="SUPFAM" id="SSF88659">
    <property type="entry name" value="Sigma3 and sigma4 domains of RNA polymerase sigma factors"/>
    <property type="match status" value="1"/>
</dbReference>
<evidence type="ECO:0000256" key="2">
    <source>
        <dbReference type="ARBA" id="ARBA00023015"/>
    </source>
</evidence>
<evidence type="ECO:0000259" key="7">
    <source>
        <dbReference type="Pfam" id="PF04542"/>
    </source>
</evidence>
<reference evidence="9 10" key="1">
    <citation type="submission" date="2014-07" db="EMBL/GenBank/DDBJ databases">
        <title>Genome Sequence of Rhodococcus opacus Strain R7, a Biodegrader of Mono- and Polycyclic Aromatic Hydrocarbons.</title>
        <authorList>
            <person name="Di Gennaro P."/>
            <person name="Zampolli J."/>
            <person name="Presti I."/>
            <person name="Cappelletti M."/>
            <person name="D'Ursi P."/>
            <person name="Orro A."/>
            <person name="Mezzelani A."/>
            <person name="Milanesi L."/>
        </authorList>
    </citation>
    <scope>NUCLEOTIDE SEQUENCE [LARGE SCALE GENOMIC DNA]</scope>
    <source>
        <strain evidence="9 10">R7</strain>
    </source>
</reference>
<gene>
    <name evidence="9" type="ORF">EP51_22430</name>
</gene>
<dbReference type="GO" id="GO:0016987">
    <property type="term" value="F:sigma factor activity"/>
    <property type="evidence" value="ECO:0007669"/>
    <property type="project" value="UniProtKB-KW"/>
</dbReference>
<protein>
    <submittedName>
        <fullName evidence="9">RNA polymerase sigma24 factor</fullName>
    </submittedName>
</protein>
<dbReference type="NCBIfam" id="TIGR02937">
    <property type="entry name" value="sigma70-ECF"/>
    <property type="match status" value="1"/>
</dbReference>
<keyword evidence="5" id="KW-0804">Transcription</keyword>
<dbReference type="eggNOG" id="COG1595">
    <property type="taxonomic scope" value="Bacteria"/>
</dbReference>
<dbReference type="InterPro" id="IPR013325">
    <property type="entry name" value="RNA_pol_sigma_r2"/>
</dbReference>
<evidence type="ECO:0000256" key="3">
    <source>
        <dbReference type="ARBA" id="ARBA00023082"/>
    </source>
</evidence>
<dbReference type="Pfam" id="PF08281">
    <property type="entry name" value="Sigma70_r4_2"/>
    <property type="match status" value="1"/>
</dbReference>
<dbReference type="Proteomes" id="UP000028488">
    <property type="component" value="Chromosome"/>
</dbReference>
<dbReference type="InterPro" id="IPR036388">
    <property type="entry name" value="WH-like_DNA-bd_sf"/>
</dbReference>
<evidence type="ECO:0000313" key="10">
    <source>
        <dbReference type="Proteomes" id="UP000028488"/>
    </source>
</evidence>
<dbReference type="PANTHER" id="PTHR43133">
    <property type="entry name" value="RNA POLYMERASE ECF-TYPE SIGMA FACTO"/>
    <property type="match status" value="1"/>
</dbReference>
<dbReference type="Pfam" id="PF04542">
    <property type="entry name" value="Sigma70_r2"/>
    <property type="match status" value="1"/>
</dbReference>
<evidence type="ECO:0000259" key="8">
    <source>
        <dbReference type="Pfam" id="PF08281"/>
    </source>
</evidence>
<evidence type="ECO:0000256" key="5">
    <source>
        <dbReference type="ARBA" id="ARBA00023163"/>
    </source>
</evidence>
<keyword evidence="3" id="KW-0731">Sigma factor</keyword>
<dbReference type="AlphaFoldDB" id="A0A076EN92"/>
<dbReference type="EMBL" id="CP008947">
    <property type="protein sequence ID" value="AII07261.1"/>
    <property type="molecule type" value="Genomic_DNA"/>
</dbReference>